<evidence type="ECO:0000313" key="2">
    <source>
        <dbReference type="EMBL" id="SPE24952.1"/>
    </source>
</evidence>
<name>A0A2N9LNZ8_9BACT</name>
<dbReference type="OrthoDB" id="122126at2"/>
<feature type="transmembrane region" description="Helical" evidence="1">
    <location>
        <begin position="23"/>
        <end position="47"/>
    </location>
</feature>
<keyword evidence="1" id="KW-1133">Transmembrane helix</keyword>
<dbReference type="AlphaFoldDB" id="A0A2N9LNZ8"/>
<dbReference type="Proteomes" id="UP000239735">
    <property type="component" value="Unassembled WGS sequence"/>
</dbReference>
<dbReference type="EMBL" id="OKRB01000105">
    <property type="protein sequence ID" value="SPE24952.1"/>
    <property type="molecule type" value="Genomic_DNA"/>
</dbReference>
<evidence type="ECO:0000313" key="3">
    <source>
        <dbReference type="Proteomes" id="UP000239735"/>
    </source>
</evidence>
<feature type="transmembrane region" description="Helical" evidence="1">
    <location>
        <begin position="59"/>
        <end position="81"/>
    </location>
</feature>
<keyword evidence="1" id="KW-0472">Membrane</keyword>
<proteinExistence type="predicted"/>
<organism evidence="2 3">
    <name type="scientific">Candidatus Sulfuritelmatomonas gaucii</name>
    <dbReference type="NCBI Taxonomy" id="2043161"/>
    <lineage>
        <taxon>Bacteria</taxon>
        <taxon>Pseudomonadati</taxon>
        <taxon>Acidobacteriota</taxon>
        <taxon>Terriglobia</taxon>
        <taxon>Terriglobales</taxon>
        <taxon>Acidobacteriaceae</taxon>
        <taxon>Candidatus Sulfuritelmatomonas</taxon>
    </lineage>
</organism>
<sequence length="101" mass="10769">MPPTPPTSAIHRPSHSDDGTRQLLQWGGSMVGIGVLSALLLETVLGGYSRTGASTNTGWFALIVALMCLPFGSLLLTLGVAKWLRNRRLARQQPGARRSTG</sequence>
<evidence type="ECO:0000256" key="1">
    <source>
        <dbReference type="SAM" id="Phobius"/>
    </source>
</evidence>
<reference evidence="3" key="1">
    <citation type="submission" date="2018-02" db="EMBL/GenBank/DDBJ databases">
        <authorList>
            <person name="Hausmann B."/>
        </authorList>
    </citation>
    <scope>NUCLEOTIDE SEQUENCE [LARGE SCALE GENOMIC DNA]</scope>
    <source>
        <strain evidence="3">Peat soil MAG SbA5</strain>
    </source>
</reference>
<accession>A0A2N9LNZ8</accession>
<protein>
    <submittedName>
        <fullName evidence="2">Uncharacterized protein</fullName>
    </submittedName>
</protein>
<keyword evidence="1" id="KW-0812">Transmembrane</keyword>
<gene>
    <name evidence="2" type="ORF">SBA5_470073</name>
</gene>